<feature type="non-terminal residue" evidence="2">
    <location>
        <position position="161"/>
    </location>
</feature>
<reference evidence="3" key="2">
    <citation type="submission" date="2015-01" db="EMBL/GenBank/DDBJ databases">
        <title>Evolutionary Origins and Diversification of the Mycorrhizal Mutualists.</title>
        <authorList>
            <consortium name="DOE Joint Genome Institute"/>
            <consortium name="Mycorrhizal Genomics Consortium"/>
            <person name="Kohler A."/>
            <person name="Kuo A."/>
            <person name="Nagy L.G."/>
            <person name="Floudas D."/>
            <person name="Copeland A."/>
            <person name="Barry K.W."/>
            <person name="Cichocki N."/>
            <person name="Veneault-Fourrey C."/>
            <person name="LaButti K."/>
            <person name="Lindquist E.A."/>
            <person name="Lipzen A."/>
            <person name="Lundell T."/>
            <person name="Morin E."/>
            <person name="Murat C."/>
            <person name="Riley R."/>
            <person name="Ohm R."/>
            <person name="Sun H."/>
            <person name="Tunlid A."/>
            <person name="Henrissat B."/>
            <person name="Grigoriev I.V."/>
            <person name="Hibbett D.S."/>
            <person name="Martin F."/>
        </authorList>
    </citation>
    <scope>NUCLEOTIDE SEQUENCE [LARGE SCALE GENOMIC DNA]</scope>
    <source>
        <strain evidence="3">Ve08.2h10</strain>
    </source>
</reference>
<accession>A0A0D0C4H3</accession>
<dbReference type="AlphaFoldDB" id="A0A0D0C4H3"/>
<evidence type="ECO:0000313" key="2">
    <source>
        <dbReference type="EMBL" id="KIK78007.1"/>
    </source>
</evidence>
<feature type="coiled-coil region" evidence="1">
    <location>
        <begin position="84"/>
        <end position="111"/>
    </location>
</feature>
<sequence>NFLERQLLCITGKDFTADSIATILLHITQIPKLPLTAKEAIRAVAFILDHASSSEIADDIQNKLQASLVDLVSKHVIATLSPHIAQLLGTIEEFKNKLTAIEKLRKDIEVKEVITQGILGASLECTEEVADGVLNSLEDIKNIVDTLTPLLESTQTKVNTL</sequence>
<protein>
    <submittedName>
        <fullName evidence="2">Uncharacterized protein</fullName>
    </submittedName>
</protein>
<dbReference type="OrthoDB" id="2692743at2759"/>
<organism evidence="2 3">
    <name type="scientific">Paxillus rubicundulus Ve08.2h10</name>
    <dbReference type="NCBI Taxonomy" id="930991"/>
    <lineage>
        <taxon>Eukaryota</taxon>
        <taxon>Fungi</taxon>
        <taxon>Dikarya</taxon>
        <taxon>Basidiomycota</taxon>
        <taxon>Agaricomycotina</taxon>
        <taxon>Agaricomycetes</taxon>
        <taxon>Agaricomycetidae</taxon>
        <taxon>Boletales</taxon>
        <taxon>Paxilineae</taxon>
        <taxon>Paxillaceae</taxon>
        <taxon>Paxillus</taxon>
    </lineage>
</organism>
<dbReference type="HOGENOM" id="CLU_098888_0_0_1"/>
<feature type="non-terminal residue" evidence="2">
    <location>
        <position position="1"/>
    </location>
</feature>
<name>A0A0D0C4H3_9AGAM</name>
<evidence type="ECO:0000313" key="3">
    <source>
        <dbReference type="Proteomes" id="UP000054538"/>
    </source>
</evidence>
<proteinExistence type="predicted"/>
<gene>
    <name evidence="2" type="ORF">PAXRUDRAFT_87937</name>
</gene>
<dbReference type="EMBL" id="KN826746">
    <property type="protein sequence ID" value="KIK78007.1"/>
    <property type="molecule type" value="Genomic_DNA"/>
</dbReference>
<keyword evidence="3" id="KW-1185">Reference proteome</keyword>
<evidence type="ECO:0000256" key="1">
    <source>
        <dbReference type="SAM" id="Coils"/>
    </source>
</evidence>
<reference evidence="2 3" key="1">
    <citation type="submission" date="2014-04" db="EMBL/GenBank/DDBJ databases">
        <authorList>
            <consortium name="DOE Joint Genome Institute"/>
            <person name="Kuo A."/>
            <person name="Kohler A."/>
            <person name="Jargeat P."/>
            <person name="Nagy L.G."/>
            <person name="Floudas D."/>
            <person name="Copeland A."/>
            <person name="Barry K.W."/>
            <person name="Cichocki N."/>
            <person name="Veneault-Fourrey C."/>
            <person name="LaButti K."/>
            <person name="Lindquist E.A."/>
            <person name="Lipzen A."/>
            <person name="Lundell T."/>
            <person name="Morin E."/>
            <person name="Murat C."/>
            <person name="Sun H."/>
            <person name="Tunlid A."/>
            <person name="Henrissat B."/>
            <person name="Grigoriev I.V."/>
            <person name="Hibbett D.S."/>
            <person name="Martin F."/>
            <person name="Nordberg H.P."/>
            <person name="Cantor M.N."/>
            <person name="Hua S.X."/>
        </authorList>
    </citation>
    <scope>NUCLEOTIDE SEQUENCE [LARGE SCALE GENOMIC DNA]</scope>
    <source>
        <strain evidence="2 3">Ve08.2h10</strain>
    </source>
</reference>
<keyword evidence="1" id="KW-0175">Coiled coil</keyword>
<dbReference type="InParanoid" id="A0A0D0C4H3"/>
<dbReference type="Proteomes" id="UP000054538">
    <property type="component" value="Unassembled WGS sequence"/>
</dbReference>